<sequence length="158" mass="17554">MRLVLSSLILFVSACASNGTSEPLKEAYCDALRTWVEAMPESDLDQRYVRLFQGGCSEGRICMYSLGWKTECDECADAIDRSFVKTIAPMTHHVSINEFAEYSEQCLSHGETMNINVMPDNPPSQSVSLVYKGTNVIVDWDCGDCGFYGCTTLSVSYK</sequence>
<accession>A0A062TQK1</accession>
<organism evidence="1 2">
    <name type="scientific">Hyphomonas pacifica</name>
    <dbReference type="NCBI Taxonomy" id="1280941"/>
    <lineage>
        <taxon>Bacteria</taxon>
        <taxon>Pseudomonadati</taxon>
        <taxon>Pseudomonadota</taxon>
        <taxon>Alphaproteobacteria</taxon>
        <taxon>Hyphomonadales</taxon>
        <taxon>Hyphomonadaceae</taxon>
        <taxon>Hyphomonas</taxon>
    </lineage>
</organism>
<evidence type="ECO:0000313" key="1">
    <source>
        <dbReference type="EMBL" id="RAN33225.1"/>
    </source>
</evidence>
<reference evidence="1 2" key="1">
    <citation type="submission" date="2013-04" db="EMBL/GenBank/DDBJ databases">
        <title>Hyphomonas sp. T24B3 Genome Sequencing.</title>
        <authorList>
            <person name="Lai Q."/>
            <person name="Shao Z."/>
        </authorList>
    </citation>
    <scope>NUCLEOTIDE SEQUENCE [LARGE SCALE GENOMIC DNA]</scope>
    <source>
        <strain evidence="1 2">T24B3</strain>
    </source>
</reference>
<gene>
    <name evidence="1" type="ORF">HY3_02425</name>
</gene>
<evidence type="ECO:0000313" key="2">
    <source>
        <dbReference type="Proteomes" id="UP000249123"/>
    </source>
</evidence>
<dbReference type="Proteomes" id="UP000249123">
    <property type="component" value="Unassembled WGS sequence"/>
</dbReference>
<dbReference type="AlphaFoldDB" id="A0A062TQK1"/>
<protein>
    <submittedName>
        <fullName evidence="1">Uncharacterized protein</fullName>
    </submittedName>
</protein>
<dbReference type="RefSeq" id="WP_034827622.1">
    <property type="nucleotide sequence ID" value="NZ_AWFA01000034.1"/>
</dbReference>
<comment type="caution">
    <text evidence="1">The sequence shown here is derived from an EMBL/GenBank/DDBJ whole genome shotgun (WGS) entry which is preliminary data.</text>
</comment>
<dbReference type="PROSITE" id="PS51257">
    <property type="entry name" value="PROKAR_LIPOPROTEIN"/>
    <property type="match status" value="1"/>
</dbReference>
<proteinExistence type="predicted"/>
<dbReference type="STRING" id="1280941.HY2_03260"/>
<name>A0A062TQK1_9PROT</name>
<keyword evidence="2" id="KW-1185">Reference proteome</keyword>
<dbReference type="EMBL" id="AWFB01000023">
    <property type="protein sequence ID" value="RAN33225.1"/>
    <property type="molecule type" value="Genomic_DNA"/>
</dbReference>